<sequence>MTDGKLAPVRGRDAGTSFKGVRALVLGALLIAIAVYRPLDPLVIPAWYRAAGDAFFVIVCMLAAALGRGAGFRDIWSRGFVSAFLLYSPAWLQGGTPPAAAPWLPSLLVGLLLAWPLLWLFEALWWRRGTRGA</sequence>
<gene>
    <name evidence="2" type="ORF">AL504_24420</name>
</gene>
<evidence type="ECO:0000313" key="3">
    <source>
        <dbReference type="Proteomes" id="UP000060602"/>
    </source>
</evidence>
<protein>
    <submittedName>
        <fullName evidence="2">Uncharacterized protein</fullName>
    </submittedName>
</protein>
<organism evidence="2 3">
    <name type="scientific">Alcaligenes xylosoxydans xylosoxydans</name>
    <name type="common">Achromobacter xylosoxidans</name>
    <dbReference type="NCBI Taxonomy" id="85698"/>
    <lineage>
        <taxon>Bacteria</taxon>
        <taxon>Pseudomonadati</taxon>
        <taxon>Pseudomonadota</taxon>
        <taxon>Betaproteobacteria</taxon>
        <taxon>Burkholderiales</taxon>
        <taxon>Alcaligenaceae</taxon>
        <taxon>Achromobacter</taxon>
    </lineage>
</organism>
<evidence type="ECO:0000256" key="1">
    <source>
        <dbReference type="SAM" id="Phobius"/>
    </source>
</evidence>
<keyword evidence="1" id="KW-1133">Transmembrane helix</keyword>
<feature type="transmembrane region" description="Helical" evidence="1">
    <location>
        <begin position="104"/>
        <end position="126"/>
    </location>
</feature>
<keyword evidence="1" id="KW-0812">Transmembrane</keyword>
<reference evidence="3" key="1">
    <citation type="submission" date="2015-12" db="EMBL/GenBank/DDBJ databases">
        <title>FDA dAtabase for Regulatory Grade micrObial Sequences (FDA-ARGOS): Supporting development and validation of Infectious Disease Dx tests.</title>
        <authorList>
            <person name="Case J."/>
            <person name="Tallon L."/>
            <person name="Sadzewicz L."/>
            <person name="Sengamalay N."/>
            <person name="Ott S."/>
            <person name="Godinez A."/>
            <person name="Nagaraj S."/>
            <person name="Nadendla S."/>
            <person name="Sichtig H."/>
        </authorList>
    </citation>
    <scope>NUCLEOTIDE SEQUENCE [LARGE SCALE GENOMIC DNA]</scope>
    <source>
        <strain evidence="3">FDAARGOS_147</strain>
    </source>
</reference>
<feature type="transmembrane region" description="Helical" evidence="1">
    <location>
        <begin position="45"/>
        <end position="66"/>
    </location>
</feature>
<accession>A0A0X8P2U1</accession>
<dbReference type="Proteomes" id="UP000060602">
    <property type="component" value="Chromosome"/>
</dbReference>
<feature type="transmembrane region" description="Helical" evidence="1">
    <location>
        <begin position="21"/>
        <end position="39"/>
    </location>
</feature>
<feature type="transmembrane region" description="Helical" evidence="1">
    <location>
        <begin position="75"/>
        <end position="92"/>
    </location>
</feature>
<dbReference type="AlphaFoldDB" id="A0A0X8P2U1"/>
<evidence type="ECO:0000313" key="2">
    <source>
        <dbReference type="EMBL" id="AMG38890.1"/>
    </source>
</evidence>
<keyword evidence="1" id="KW-0472">Membrane</keyword>
<name>A0A0X8P2U1_ALCXX</name>
<dbReference type="EMBL" id="CP014060">
    <property type="protein sequence ID" value="AMG38890.1"/>
    <property type="molecule type" value="Genomic_DNA"/>
</dbReference>
<dbReference type="RefSeq" id="WP_061073485.1">
    <property type="nucleotide sequence ID" value="NZ_CP014060.2"/>
</dbReference>
<proteinExistence type="predicted"/>